<dbReference type="InterPro" id="IPR024079">
    <property type="entry name" value="MetalloPept_cat_dom_sf"/>
</dbReference>
<reference evidence="5 6" key="1">
    <citation type="submission" date="2015-09" db="EMBL/GenBank/DDBJ databases">
        <authorList>
            <consortium name="Pathogen Informatics"/>
        </authorList>
    </citation>
    <scope>NUCLEOTIDE SEQUENCE [LARGE SCALE GENOMIC DNA]</scope>
    <source>
        <strain evidence="5 6">2789STDY5834957</strain>
    </source>
</reference>
<dbReference type="GO" id="GO:0005576">
    <property type="term" value="C:extracellular region"/>
    <property type="evidence" value="ECO:0007669"/>
    <property type="project" value="UniProtKB-SubCell"/>
</dbReference>
<evidence type="ECO:0000256" key="1">
    <source>
        <dbReference type="ARBA" id="ARBA00004613"/>
    </source>
</evidence>
<keyword evidence="2" id="KW-0964">Secreted</keyword>
<dbReference type="GO" id="GO:0008237">
    <property type="term" value="F:metallopeptidase activity"/>
    <property type="evidence" value="ECO:0007669"/>
    <property type="project" value="InterPro"/>
</dbReference>
<keyword evidence="3" id="KW-0732">Signal</keyword>
<comment type="subcellular location">
    <subcellularLocation>
        <location evidence="1">Secreted</location>
    </subcellularLocation>
</comment>
<dbReference type="Proteomes" id="UP000095762">
    <property type="component" value="Unassembled WGS sequence"/>
</dbReference>
<accession>A0A174W0E9</accession>
<dbReference type="CDD" id="cd20184">
    <property type="entry name" value="M34_peptidase_like"/>
    <property type="match status" value="1"/>
</dbReference>
<name>A0A174W0E9_9FIRM</name>
<feature type="signal peptide" evidence="3">
    <location>
        <begin position="1"/>
        <end position="22"/>
    </location>
</feature>
<dbReference type="SUPFAM" id="SSF55486">
    <property type="entry name" value="Metalloproteases ('zincins'), catalytic domain"/>
    <property type="match status" value="1"/>
</dbReference>
<evidence type="ECO:0000256" key="3">
    <source>
        <dbReference type="SAM" id="SignalP"/>
    </source>
</evidence>
<dbReference type="Pfam" id="PF07737">
    <property type="entry name" value="ATLF"/>
    <property type="match status" value="1"/>
</dbReference>
<feature type="domain" description="ATLF-like" evidence="4">
    <location>
        <begin position="1"/>
        <end position="190"/>
    </location>
</feature>
<proteinExistence type="predicted"/>
<feature type="chain" id="PRO_5008036390" description="ATLF-like domain-containing protein" evidence="3">
    <location>
        <begin position="23"/>
        <end position="193"/>
    </location>
</feature>
<evidence type="ECO:0000313" key="6">
    <source>
        <dbReference type="Proteomes" id="UP000095762"/>
    </source>
</evidence>
<protein>
    <recommendedName>
        <fullName evidence="4">ATLF-like domain-containing protein</fullName>
    </recommendedName>
</protein>
<dbReference type="InterPro" id="IPR014781">
    <property type="entry name" value="Anthrax_toxin_lethal/edema_N/C"/>
</dbReference>
<organism evidence="5 6">
    <name type="scientific">Blautia obeum</name>
    <dbReference type="NCBI Taxonomy" id="40520"/>
    <lineage>
        <taxon>Bacteria</taxon>
        <taxon>Bacillati</taxon>
        <taxon>Bacillota</taxon>
        <taxon>Clostridia</taxon>
        <taxon>Lachnospirales</taxon>
        <taxon>Lachnospiraceae</taxon>
        <taxon>Blautia</taxon>
    </lineage>
</organism>
<sequence length="193" mass="21580">MRRTMIAGCIVLSLVGAANVQAAEGESYVTVAQADGNVNQASVDRANDLLNVMPENLLEGFLDNGWTFYVTDKNIAYDILGGQFNSVKGVTDFDNHEIYIEQRDAAIETAVVHEFGHYLDYINGDQSQTSEFADIFNAESNSFVTTFDVDFYYDVSEFFADGVYRYYDGERNTLVQACPQLTAYIETVVKMET</sequence>
<dbReference type="EMBL" id="CZBP01000039">
    <property type="protein sequence ID" value="CUQ38017.1"/>
    <property type="molecule type" value="Genomic_DNA"/>
</dbReference>
<gene>
    <name evidence="5" type="ORF">ERS852569_03503</name>
</gene>
<evidence type="ECO:0000313" key="5">
    <source>
        <dbReference type="EMBL" id="CUQ38017.1"/>
    </source>
</evidence>
<dbReference type="InterPro" id="IPR047568">
    <property type="entry name" value="ATLF-like_dom"/>
</dbReference>
<evidence type="ECO:0000256" key="2">
    <source>
        <dbReference type="ARBA" id="ARBA00022525"/>
    </source>
</evidence>
<dbReference type="AlphaFoldDB" id="A0A174W0E9"/>
<dbReference type="RefSeq" id="WP_055060547.1">
    <property type="nucleotide sequence ID" value="NZ_CZBP01000039.1"/>
</dbReference>
<evidence type="ECO:0000259" key="4">
    <source>
        <dbReference type="PROSITE" id="PS51995"/>
    </source>
</evidence>
<dbReference type="Gene3D" id="3.40.390.10">
    <property type="entry name" value="Collagenase (Catalytic Domain)"/>
    <property type="match status" value="1"/>
</dbReference>
<dbReference type="PROSITE" id="PS51995">
    <property type="entry name" value="ATLF"/>
    <property type="match status" value="1"/>
</dbReference>